<comment type="function">
    <text evidence="2">Part of the endoplasmic reticulum membrane protein complex (EMC) that enables the energy-independent insertion into endoplasmic reticulum membranes of newly synthesized membrane proteins.</text>
</comment>
<comment type="subcellular location">
    <subcellularLocation>
        <location evidence="2">Endoplasmic reticulum membrane</location>
        <topology evidence="2">Peripheral membrane protein</topology>
        <orientation evidence="2">Cytoplasmic side</orientation>
    </subcellularLocation>
</comment>
<sequence length="216" mass="21628">MRPYYAGLEAAAAAAWEVGATAVGDAAAATLSAVFPGTPRLDRLLALRAEAVGDVAAAASTYRSAIAAAPATSAGAAKRQVALAKGAGRPAAAAALLRAYLATWATDVGAWEELGALAAAAGRADEAVFAAAEAFTLAPGGWARPTRLADAYYTAGGGDALRRARVYYAVSLRARRRGNVRALVGLWLAASALEVERGEGGGGVPMGRTVGTGGTR</sequence>
<protein>
    <recommendedName>
        <fullName evidence="2">ER membrane protein complex subunit 2</fullName>
    </recommendedName>
</protein>
<evidence type="ECO:0000256" key="2">
    <source>
        <dbReference type="RuleBase" id="RU367091"/>
    </source>
</evidence>
<keyword evidence="2" id="KW-0472">Membrane</keyword>
<keyword evidence="1" id="KW-0802">TPR repeat</keyword>
<dbReference type="Proteomes" id="UP000218209">
    <property type="component" value="Unassembled WGS sequence"/>
</dbReference>
<dbReference type="AlphaFoldDB" id="A0A1X6NZE2"/>
<dbReference type="EMBL" id="KV918969">
    <property type="protein sequence ID" value="OSX73991.1"/>
    <property type="molecule type" value="Genomic_DNA"/>
</dbReference>
<reference evidence="3 4" key="1">
    <citation type="submission" date="2017-03" db="EMBL/GenBank/DDBJ databases">
        <title>WGS assembly of Porphyra umbilicalis.</title>
        <authorList>
            <person name="Brawley S.H."/>
            <person name="Blouin N.A."/>
            <person name="Ficko-Blean E."/>
            <person name="Wheeler G.L."/>
            <person name="Lohr M."/>
            <person name="Goodson H.V."/>
            <person name="Jenkins J.W."/>
            <person name="Blaby-Haas C.E."/>
            <person name="Helliwell K.E."/>
            <person name="Chan C."/>
            <person name="Marriage T."/>
            <person name="Bhattacharya D."/>
            <person name="Klein A.S."/>
            <person name="Badis Y."/>
            <person name="Brodie J."/>
            <person name="Cao Y."/>
            <person name="Collen J."/>
            <person name="Dittami S.M."/>
            <person name="Gachon C.M."/>
            <person name="Green B.R."/>
            <person name="Karpowicz S."/>
            <person name="Kim J.W."/>
            <person name="Kudahl U."/>
            <person name="Lin S."/>
            <person name="Michel G."/>
            <person name="Mittag M."/>
            <person name="Olson B.J."/>
            <person name="Pangilinan J."/>
            <person name="Peng Y."/>
            <person name="Qiu H."/>
            <person name="Shu S."/>
            <person name="Singer J.T."/>
            <person name="Smith A.G."/>
            <person name="Sprecher B.N."/>
            <person name="Wagner V."/>
            <person name="Wang W."/>
            <person name="Wang Z.-Y."/>
            <person name="Yan J."/>
            <person name="Yarish C."/>
            <person name="Zoeuner-Riek S."/>
            <person name="Zhuang Y."/>
            <person name="Zou Y."/>
            <person name="Lindquist E.A."/>
            <person name="Grimwood J."/>
            <person name="Barry K."/>
            <person name="Rokhsar D.S."/>
            <person name="Schmutz J."/>
            <person name="Stiller J.W."/>
            <person name="Grossman A.R."/>
            <person name="Prochnik S.E."/>
        </authorList>
    </citation>
    <scope>NUCLEOTIDE SEQUENCE [LARGE SCALE GENOMIC DNA]</scope>
    <source>
        <strain evidence="3">4086291</strain>
    </source>
</reference>
<accession>A0A1X6NZE2</accession>
<dbReference type="Gene3D" id="1.25.40.10">
    <property type="entry name" value="Tetratricopeptide repeat domain"/>
    <property type="match status" value="1"/>
</dbReference>
<dbReference type="SUPFAM" id="SSF48452">
    <property type="entry name" value="TPR-like"/>
    <property type="match status" value="1"/>
</dbReference>
<name>A0A1X6NZE2_PORUM</name>
<gene>
    <name evidence="3" type="ORF">BU14_0315s0001</name>
</gene>
<dbReference type="GO" id="GO:0072546">
    <property type="term" value="C:EMC complex"/>
    <property type="evidence" value="ECO:0007669"/>
    <property type="project" value="UniProtKB-UniRule"/>
</dbReference>
<proteinExistence type="inferred from homology"/>
<dbReference type="PANTHER" id="PTHR12760">
    <property type="entry name" value="TETRATRICOPEPTIDE REPEAT PROTEIN"/>
    <property type="match status" value="1"/>
</dbReference>
<organism evidence="3 4">
    <name type="scientific">Porphyra umbilicalis</name>
    <name type="common">Purple laver</name>
    <name type="synonym">Red alga</name>
    <dbReference type="NCBI Taxonomy" id="2786"/>
    <lineage>
        <taxon>Eukaryota</taxon>
        <taxon>Rhodophyta</taxon>
        <taxon>Bangiophyceae</taxon>
        <taxon>Bangiales</taxon>
        <taxon>Bangiaceae</taxon>
        <taxon>Porphyra</taxon>
    </lineage>
</organism>
<evidence type="ECO:0000313" key="4">
    <source>
        <dbReference type="Proteomes" id="UP000218209"/>
    </source>
</evidence>
<dbReference type="InterPro" id="IPR039856">
    <property type="entry name" value="EMC2-like"/>
</dbReference>
<keyword evidence="4" id="KW-1185">Reference proteome</keyword>
<evidence type="ECO:0000313" key="3">
    <source>
        <dbReference type="EMBL" id="OSX73991.1"/>
    </source>
</evidence>
<keyword evidence="2" id="KW-0256">Endoplasmic reticulum</keyword>
<comment type="similarity">
    <text evidence="2">Belongs to the EMC2 family.</text>
</comment>
<comment type="subunit">
    <text evidence="2">Component of the ER membrane protein complex (EMC).</text>
</comment>
<evidence type="ECO:0000256" key="1">
    <source>
        <dbReference type="ARBA" id="ARBA00022803"/>
    </source>
</evidence>
<dbReference type="InterPro" id="IPR011990">
    <property type="entry name" value="TPR-like_helical_dom_sf"/>
</dbReference>